<protein>
    <submittedName>
        <fullName evidence="5">Vps53_N domain-containing protein</fullName>
    </submittedName>
</protein>
<dbReference type="InterPro" id="IPR039766">
    <property type="entry name" value="Vps53"/>
</dbReference>
<keyword evidence="4" id="KW-1185">Reference proteome</keyword>
<proteinExistence type="predicted"/>
<dbReference type="Proteomes" id="UP000095282">
    <property type="component" value="Unplaced"/>
</dbReference>
<evidence type="ECO:0000256" key="1">
    <source>
        <dbReference type="SAM" id="Coils"/>
    </source>
</evidence>
<dbReference type="GO" id="GO:0005829">
    <property type="term" value="C:cytosol"/>
    <property type="evidence" value="ECO:0007669"/>
    <property type="project" value="GOC"/>
</dbReference>
<dbReference type="GO" id="GO:0042147">
    <property type="term" value="P:retrograde transport, endosome to Golgi"/>
    <property type="evidence" value="ECO:0007669"/>
    <property type="project" value="InterPro"/>
</dbReference>
<sequence>MEEPSTSELKLSDDVMAEIKDMCITEYCKSKIGLIAQINKLFPTEQSLTQLDSVIVAVEGEISELDNELAYLVETNENVNELEEETLKHAQEAVVELEKSIESIKERTKSSNEIVREMTRDIKQLDIARRNLTASITTLHHLHILLTGVESLGAWVDKKDYSDIARQLPAIRNVLQFFDAYKESEQIANISKQLDKLKASLTIQLARDLKNAFQTGHQLSNRKETSRRTSSNGSSNND</sequence>
<dbReference type="GO" id="GO:0000938">
    <property type="term" value="C:GARP complex"/>
    <property type="evidence" value="ECO:0007669"/>
    <property type="project" value="InterPro"/>
</dbReference>
<dbReference type="eggNOG" id="KOG2180">
    <property type="taxonomic scope" value="Eukaryota"/>
</dbReference>
<evidence type="ECO:0000256" key="2">
    <source>
        <dbReference type="SAM" id="MobiDB-lite"/>
    </source>
</evidence>
<name>A0A1I7UHN3_9PELO</name>
<accession>A0A1I7UHN3</accession>
<feature type="compositionally biased region" description="Low complexity" evidence="2">
    <location>
        <begin position="228"/>
        <end position="238"/>
    </location>
</feature>
<dbReference type="PANTHER" id="PTHR12820:SF0">
    <property type="entry name" value="VACUOLAR PROTEIN SORTING-ASSOCIATED PROTEIN 53 HOMOLOG"/>
    <property type="match status" value="1"/>
</dbReference>
<organism evidence="4 5">
    <name type="scientific">Caenorhabditis tropicalis</name>
    <dbReference type="NCBI Taxonomy" id="1561998"/>
    <lineage>
        <taxon>Eukaryota</taxon>
        <taxon>Metazoa</taxon>
        <taxon>Ecdysozoa</taxon>
        <taxon>Nematoda</taxon>
        <taxon>Chromadorea</taxon>
        <taxon>Rhabditida</taxon>
        <taxon>Rhabditina</taxon>
        <taxon>Rhabditomorpha</taxon>
        <taxon>Rhabditoidea</taxon>
        <taxon>Rhabditidae</taxon>
        <taxon>Peloderinae</taxon>
        <taxon>Caenorhabditis</taxon>
    </lineage>
</organism>
<reference evidence="5" key="1">
    <citation type="submission" date="2016-11" db="UniProtKB">
        <authorList>
            <consortium name="WormBaseParasite"/>
        </authorList>
    </citation>
    <scope>IDENTIFICATION</scope>
</reference>
<dbReference type="InterPro" id="IPR007234">
    <property type="entry name" value="Vps53_N"/>
</dbReference>
<feature type="domain" description="Vps53 N-terminal" evidence="3">
    <location>
        <begin position="33"/>
        <end position="223"/>
    </location>
</feature>
<dbReference type="Pfam" id="PF04100">
    <property type="entry name" value="Vps53_N"/>
    <property type="match status" value="1"/>
</dbReference>
<feature type="region of interest" description="Disordered" evidence="2">
    <location>
        <begin position="214"/>
        <end position="238"/>
    </location>
</feature>
<feature type="coiled-coil region" evidence="1">
    <location>
        <begin position="65"/>
        <end position="107"/>
    </location>
</feature>
<dbReference type="WBParaSite" id="Csp11.Scaffold629.g9429.t1">
    <property type="protein sequence ID" value="Csp11.Scaffold629.g9429.t1"/>
    <property type="gene ID" value="Csp11.Scaffold629.g9429"/>
</dbReference>
<evidence type="ECO:0000313" key="4">
    <source>
        <dbReference type="Proteomes" id="UP000095282"/>
    </source>
</evidence>
<keyword evidence="1" id="KW-0175">Coiled coil</keyword>
<dbReference type="PANTHER" id="PTHR12820">
    <property type="entry name" value="VACUOLAR SORTING PROTEIN 53"/>
    <property type="match status" value="1"/>
</dbReference>
<evidence type="ECO:0000259" key="3">
    <source>
        <dbReference type="Pfam" id="PF04100"/>
    </source>
</evidence>
<dbReference type="AlphaFoldDB" id="A0A1I7UHN3"/>
<dbReference type="STRING" id="1561998.A0A1I7UHN3"/>
<evidence type="ECO:0000313" key="5">
    <source>
        <dbReference type="WBParaSite" id="Csp11.Scaffold629.g9429.t1"/>
    </source>
</evidence>